<dbReference type="GO" id="GO:0003723">
    <property type="term" value="F:RNA binding"/>
    <property type="evidence" value="ECO:0007669"/>
    <property type="project" value="InterPro"/>
</dbReference>
<dbReference type="GO" id="GO:0046104">
    <property type="term" value="P:thymidine metabolic process"/>
    <property type="evidence" value="ECO:0007669"/>
    <property type="project" value="TreeGrafter"/>
</dbReference>
<evidence type="ECO:0000256" key="2">
    <source>
        <dbReference type="ARBA" id="ARBA00022634"/>
    </source>
</evidence>
<comment type="subunit">
    <text evidence="7">Homotetramer. Tetramerization from dimerization is induced by ATP and increases catalytic efficiency due to a high affinity for thymidine. Tetramerization is inhibited by phosphorylation at Ser-13. Interacts (via the KEN box) with FZR1.</text>
</comment>
<keyword evidence="5 9" id="KW-0418">Kinase</keyword>
<keyword evidence="13" id="KW-1185">Reference proteome</keyword>
<sequence length="280" mass="30570">MGSSKSAQALMTKFNYEEKDRTVWLIKPSVDTRDGADTVYSRVGLSAKAQAISPQDDIYEMFCEKCRNADVVISDESQFFTEAQIDQLRRIVDECDIPVLCFGLRTDFLTHVFPGSRRLLEIADSITEIKTICRCGRKATVNARIGENGQVVTSGSQRIDGGITRGGETLRTIDRLHAGDVVTVTLPAESETVEPIDINIDVIYEDADLLAVNKSPFLAMHPTHNHQGDTLANAVAGHLKGEGKSAVFRCVGRLDKGTSGVVVCALNRYAAARLSGNIHK</sequence>
<evidence type="ECO:0000256" key="8">
    <source>
        <dbReference type="ARBA" id="ARBA00048113"/>
    </source>
</evidence>
<keyword evidence="2 9" id="KW-0237">DNA synthesis</keyword>
<gene>
    <name evidence="12" type="ORF">TTRE_0000972201</name>
</gene>
<dbReference type="PANTHER" id="PTHR11441:SF0">
    <property type="entry name" value="THYMIDINE KINASE, CYTOSOLIC"/>
    <property type="match status" value="1"/>
</dbReference>
<evidence type="ECO:0000256" key="10">
    <source>
        <dbReference type="RuleBase" id="RU004165"/>
    </source>
</evidence>
<evidence type="ECO:0000256" key="4">
    <source>
        <dbReference type="ARBA" id="ARBA00022741"/>
    </source>
</evidence>
<dbReference type="GO" id="GO:0009982">
    <property type="term" value="F:pseudouridine synthase activity"/>
    <property type="evidence" value="ECO:0007669"/>
    <property type="project" value="InterPro"/>
</dbReference>
<evidence type="ECO:0000259" key="11">
    <source>
        <dbReference type="Pfam" id="PF00849"/>
    </source>
</evidence>
<dbReference type="GO" id="GO:0001522">
    <property type="term" value="P:pseudouridine synthesis"/>
    <property type="evidence" value="ECO:0007669"/>
    <property type="project" value="InterPro"/>
</dbReference>
<dbReference type="SUPFAM" id="SSF55120">
    <property type="entry name" value="Pseudouridine synthase"/>
    <property type="match status" value="1"/>
</dbReference>
<name>A0A077ZNI8_TRITR</name>
<keyword evidence="4 9" id="KW-0547">Nucleotide-binding</keyword>
<protein>
    <recommendedName>
        <fullName evidence="9">Thymidine kinase</fullName>
        <ecNumber evidence="9">2.7.1.21</ecNumber>
    </recommendedName>
</protein>
<accession>A0A077ZNI8</accession>
<dbReference type="Pfam" id="PF00265">
    <property type="entry name" value="TK"/>
    <property type="match status" value="1"/>
</dbReference>
<dbReference type="Proteomes" id="UP000030665">
    <property type="component" value="Unassembled WGS sequence"/>
</dbReference>
<organism evidence="12 13">
    <name type="scientific">Trichuris trichiura</name>
    <name type="common">Whipworm</name>
    <name type="synonym">Trichocephalus trichiurus</name>
    <dbReference type="NCBI Taxonomy" id="36087"/>
    <lineage>
        <taxon>Eukaryota</taxon>
        <taxon>Metazoa</taxon>
        <taxon>Ecdysozoa</taxon>
        <taxon>Nematoda</taxon>
        <taxon>Enoplea</taxon>
        <taxon>Dorylaimia</taxon>
        <taxon>Trichinellida</taxon>
        <taxon>Trichuridae</taxon>
        <taxon>Trichuris</taxon>
    </lineage>
</organism>
<reference evidence="12" key="1">
    <citation type="submission" date="2014-01" db="EMBL/GenBank/DDBJ databases">
        <authorList>
            <person name="Aslett M."/>
        </authorList>
    </citation>
    <scope>NUCLEOTIDE SEQUENCE</scope>
</reference>
<evidence type="ECO:0000256" key="7">
    <source>
        <dbReference type="ARBA" id="ARBA00046642"/>
    </source>
</evidence>
<dbReference type="PANTHER" id="PTHR11441">
    <property type="entry name" value="THYMIDINE KINASE"/>
    <property type="match status" value="1"/>
</dbReference>
<dbReference type="InterPro" id="IPR027417">
    <property type="entry name" value="P-loop_NTPase"/>
</dbReference>
<reference evidence="12" key="2">
    <citation type="submission" date="2014-03" db="EMBL/GenBank/DDBJ databases">
        <title>The whipworm genome and dual-species transcriptomics of an intimate host-pathogen interaction.</title>
        <authorList>
            <person name="Foth B.J."/>
            <person name="Tsai I.J."/>
            <person name="Reid A.J."/>
            <person name="Bancroft A.J."/>
            <person name="Nichol S."/>
            <person name="Tracey A."/>
            <person name="Holroyd N."/>
            <person name="Cotton J.A."/>
            <person name="Stanley E.J."/>
            <person name="Zarowiecki M."/>
            <person name="Liu J.Z."/>
            <person name="Huckvale T."/>
            <person name="Cooper P.J."/>
            <person name="Grencis R.K."/>
            <person name="Berriman M."/>
        </authorList>
    </citation>
    <scope>NUCLEOTIDE SEQUENCE [LARGE SCALE GENOMIC DNA]</scope>
</reference>
<evidence type="ECO:0000256" key="6">
    <source>
        <dbReference type="ARBA" id="ARBA00022840"/>
    </source>
</evidence>
<dbReference type="GO" id="GO:0004797">
    <property type="term" value="F:thymidine kinase activity"/>
    <property type="evidence" value="ECO:0007669"/>
    <property type="project" value="UniProtKB-EC"/>
</dbReference>
<evidence type="ECO:0000256" key="3">
    <source>
        <dbReference type="ARBA" id="ARBA00022679"/>
    </source>
</evidence>
<dbReference type="EC" id="2.7.1.21" evidence="9"/>
<dbReference type="Pfam" id="PF00849">
    <property type="entry name" value="PseudoU_synth_2"/>
    <property type="match status" value="1"/>
</dbReference>
<dbReference type="OrthoDB" id="2194859at2759"/>
<dbReference type="GO" id="GO:0071897">
    <property type="term" value="P:DNA biosynthetic process"/>
    <property type="evidence" value="ECO:0007669"/>
    <property type="project" value="UniProtKB-KW"/>
</dbReference>
<dbReference type="STRING" id="36087.A0A077ZNI8"/>
<feature type="domain" description="Pseudouridine synthase RsuA/RluA-like" evidence="11">
    <location>
        <begin position="208"/>
        <end position="276"/>
    </location>
</feature>
<evidence type="ECO:0000256" key="1">
    <source>
        <dbReference type="ARBA" id="ARBA00007587"/>
    </source>
</evidence>
<evidence type="ECO:0000256" key="5">
    <source>
        <dbReference type="ARBA" id="ARBA00022777"/>
    </source>
</evidence>
<dbReference type="GO" id="GO:0005829">
    <property type="term" value="C:cytosol"/>
    <property type="evidence" value="ECO:0007669"/>
    <property type="project" value="TreeGrafter"/>
</dbReference>
<dbReference type="AlphaFoldDB" id="A0A077ZNI8"/>
<evidence type="ECO:0000313" key="13">
    <source>
        <dbReference type="Proteomes" id="UP000030665"/>
    </source>
</evidence>
<dbReference type="SUPFAM" id="SSF52540">
    <property type="entry name" value="P-loop containing nucleoside triphosphate hydrolases"/>
    <property type="match status" value="1"/>
</dbReference>
<dbReference type="GO" id="GO:0005524">
    <property type="term" value="F:ATP binding"/>
    <property type="evidence" value="ECO:0007669"/>
    <property type="project" value="UniProtKB-KW"/>
</dbReference>
<keyword evidence="6 9" id="KW-0067">ATP-binding</keyword>
<dbReference type="InterPro" id="IPR006145">
    <property type="entry name" value="PsdUridine_synth_RsuA/RluA"/>
</dbReference>
<feature type="non-terminal residue" evidence="12">
    <location>
        <position position="280"/>
    </location>
</feature>
<dbReference type="InterPro" id="IPR020103">
    <property type="entry name" value="PsdUridine_synth_cat_dom_sf"/>
</dbReference>
<dbReference type="Gene3D" id="3.30.2350.10">
    <property type="entry name" value="Pseudouridine synthase"/>
    <property type="match status" value="1"/>
</dbReference>
<evidence type="ECO:0000256" key="9">
    <source>
        <dbReference type="RuleBase" id="RU000544"/>
    </source>
</evidence>
<dbReference type="InterPro" id="IPR001267">
    <property type="entry name" value="Thymidine_kinase"/>
</dbReference>
<comment type="similarity">
    <text evidence="1 10">Belongs to the thymidine kinase family.</text>
</comment>
<keyword evidence="3 9" id="KW-0808">Transferase</keyword>
<dbReference type="Gene3D" id="3.40.50.300">
    <property type="entry name" value="P-loop containing nucleotide triphosphate hydrolases"/>
    <property type="match status" value="1"/>
</dbReference>
<dbReference type="EMBL" id="HG808472">
    <property type="protein sequence ID" value="CDW61274.1"/>
    <property type="molecule type" value="Genomic_DNA"/>
</dbReference>
<evidence type="ECO:0000313" key="12">
    <source>
        <dbReference type="EMBL" id="CDW61274.1"/>
    </source>
</evidence>
<comment type="catalytic activity">
    <reaction evidence="8">
        <text>thymidine + ATP = dTMP + ADP + H(+)</text>
        <dbReference type="Rhea" id="RHEA:19129"/>
        <dbReference type="ChEBI" id="CHEBI:15378"/>
        <dbReference type="ChEBI" id="CHEBI:17748"/>
        <dbReference type="ChEBI" id="CHEBI:30616"/>
        <dbReference type="ChEBI" id="CHEBI:63528"/>
        <dbReference type="ChEBI" id="CHEBI:456216"/>
        <dbReference type="EC" id="2.7.1.21"/>
    </reaction>
    <physiologicalReaction direction="left-to-right" evidence="8">
        <dbReference type="Rhea" id="RHEA:19130"/>
    </physiologicalReaction>
</comment>
<proteinExistence type="inferred from homology"/>